<dbReference type="InterPro" id="IPR042502">
    <property type="entry name" value="TM7SF3"/>
</dbReference>
<organism evidence="2 3">
    <name type="scientific">Elysia chlorotica</name>
    <name type="common">Eastern emerald elysia</name>
    <name type="synonym">Sea slug</name>
    <dbReference type="NCBI Taxonomy" id="188477"/>
    <lineage>
        <taxon>Eukaryota</taxon>
        <taxon>Metazoa</taxon>
        <taxon>Spiralia</taxon>
        <taxon>Lophotrochozoa</taxon>
        <taxon>Mollusca</taxon>
        <taxon>Gastropoda</taxon>
        <taxon>Heterobranchia</taxon>
        <taxon>Euthyneura</taxon>
        <taxon>Panpulmonata</taxon>
        <taxon>Sacoglossa</taxon>
        <taxon>Placobranchoidea</taxon>
        <taxon>Plakobranchidae</taxon>
        <taxon>Elysia</taxon>
    </lineage>
</organism>
<dbReference type="GO" id="GO:0005886">
    <property type="term" value="C:plasma membrane"/>
    <property type="evidence" value="ECO:0007669"/>
    <property type="project" value="TreeGrafter"/>
</dbReference>
<name>A0A3S0ZA17_ELYCH</name>
<reference evidence="2 3" key="1">
    <citation type="submission" date="2019-01" db="EMBL/GenBank/DDBJ databases">
        <title>A draft genome assembly of the solar-powered sea slug Elysia chlorotica.</title>
        <authorList>
            <person name="Cai H."/>
            <person name="Li Q."/>
            <person name="Fang X."/>
            <person name="Li J."/>
            <person name="Curtis N.E."/>
            <person name="Altenburger A."/>
            <person name="Shibata T."/>
            <person name="Feng M."/>
            <person name="Maeda T."/>
            <person name="Schwartz J.A."/>
            <person name="Shigenobu S."/>
            <person name="Lundholm N."/>
            <person name="Nishiyama T."/>
            <person name="Yang H."/>
            <person name="Hasebe M."/>
            <person name="Li S."/>
            <person name="Pierce S.K."/>
            <person name="Wang J."/>
        </authorList>
    </citation>
    <scope>NUCLEOTIDE SEQUENCE [LARGE SCALE GENOMIC DNA]</scope>
    <source>
        <strain evidence="2">EC2010</strain>
        <tissue evidence="2">Whole organism of an adult</tissue>
    </source>
</reference>
<feature type="chain" id="PRO_5018631933" evidence="1">
    <location>
        <begin position="28"/>
        <end position="285"/>
    </location>
</feature>
<evidence type="ECO:0000256" key="1">
    <source>
        <dbReference type="SAM" id="SignalP"/>
    </source>
</evidence>
<proteinExistence type="predicted"/>
<evidence type="ECO:0000313" key="2">
    <source>
        <dbReference type="EMBL" id="RUS74155.1"/>
    </source>
</evidence>
<dbReference type="STRING" id="188477.A0A3S0ZA17"/>
<dbReference type="Pfam" id="PF25992">
    <property type="entry name" value="Ig_TM7SF3_N"/>
    <property type="match status" value="1"/>
</dbReference>
<dbReference type="AlphaFoldDB" id="A0A3S0ZA17"/>
<comment type="caution">
    <text evidence="2">The sequence shown here is derived from an EMBL/GenBank/DDBJ whole genome shotgun (WGS) entry which is preliminary data.</text>
</comment>
<dbReference type="GO" id="GO:0043069">
    <property type="term" value="P:negative regulation of programmed cell death"/>
    <property type="evidence" value="ECO:0007669"/>
    <property type="project" value="TreeGrafter"/>
</dbReference>
<dbReference type="Proteomes" id="UP000271974">
    <property type="component" value="Unassembled WGS sequence"/>
</dbReference>
<gene>
    <name evidence="2" type="ORF">EGW08_018070</name>
</gene>
<dbReference type="EMBL" id="RQTK01000859">
    <property type="protein sequence ID" value="RUS74155.1"/>
    <property type="molecule type" value="Genomic_DNA"/>
</dbReference>
<dbReference type="PANTHER" id="PTHR15937:SF3">
    <property type="entry name" value="TRANSMEMBRANE 7 SUPERFAMILY MEMBER 3"/>
    <property type="match status" value="1"/>
</dbReference>
<dbReference type="OrthoDB" id="5967337at2759"/>
<accession>A0A3S0ZA17</accession>
<keyword evidence="1" id="KW-0732">Signal</keyword>
<feature type="signal peptide" evidence="1">
    <location>
        <begin position="1"/>
        <end position="27"/>
    </location>
</feature>
<dbReference type="PANTHER" id="PTHR15937">
    <property type="entry name" value="TRANSMEMBRANE 7 SUPERFAMILY MEMBER 3"/>
    <property type="match status" value="1"/>
</dbReference>
<protein>
    <submittedName>
        <fullName evidence="2">Uncharacterized protein</fullName>
    </submittedName>
</protein>
<sequence>MFKVAASTFRFTLGAICLFCLQNYAESVEYNIPVEKSYTITLPANVTSTIQTGGLDIEGARFVVIQIHSQRKTLILSSTKTFNVDFTKEGTNIGLVTLLKVNQDKATWYVKTNSSCNVTASVIVQLYTYDSPIPGGCNQVFNLELDQSVVVDHGRPYRAHIFFQWANQATPQREDLPKCENSQIIANLEYEVYVYFMQGRDLSEVSFLRAVQRMLRPEDVAAHGTKICSLTNGPTAKSQVSVTAREAQGAVYSILVRRKDTGHSATYTTIGAYACNIDAGECSLD</sequence>
<evidence type="ECO:0000313" key="3">
    <source>
        <dbReference type="Proteomes" id="UP000271974"/>
    </source>
</evidence>
<keyword evidence="3" id="KW-1185">Reference proteome</keyword>
<feature type="non-terminal residue" evidence="2">
    <location>
        <position position="285"/>
    </location>
</feature>